<dbReference type="GO" id="GO:0006954">
    <property type="term" value="P:inflammatory response"/>
    <property type="evidence" value="ECO:0007669"/>
    <property type="project" value="UniProtKB-KW"/>
</dbReference>
<reference evidence="20" key="3">
    <citation type="submission" date="2025-09" db="UniProtKB">
        <authorList>
            <consortium name="Ensembl"/>
        </authorList>
    </citation>
    <scope>IDENTIFICATION</scope>
</reference>
<dbReference type="PANTHER" id="PTHR45690">
    <property type="entry name" value="NACHT, LRR AND PYD DOMAINS-CONTAINING PROTEIN 12"/>
    <property type="match status" value="1"/>
</dbReference>
<evidence type="ECO:0000256" key="6">
    <source>
        <dbReference type="ARBA" id="ARBA00022525"/>
    </source>
</evidence>
<dbReference type="OMA" id="ACANIDH"/>
<keyword evidence="21" id="KW-1185">Reference proteome</keyword>
<keyword evidence="16" id="KW-0804">Transcription</keyword>
<dbReference type="PANTHER" id="PTHR45690:SF19">
    <property type="entry name" value="NACHT, LRR AND PYD DOMAINS-CONTAINING PROTEIN 3"/>
    <property type="match status" value="1"/>
</dbReference>
<dbReference type="Ensembl" id="ENSLACT00000003467.1">
    <property type="protein sequence ID" value="ENSLACP00000003437.1"/>
    <property type="gene ID" value="ENSLACG00000003065.1"/>
</dbReference>
<dbReference type="InterPro" id="IPR050637">
    <property type="entry name" value="NLRP_innate_immun_reg"/>
</dbReference>
<dbReference type="InterPro" id="IPR041075">
    <property type="entry name" value="NOD1/2_WH"/>
</dbReference>
<evidence type="ECO:0000313" key="21">
    <source>
        <dbReference type="Proteomes" id="UP000008672"/>
    </source>
</evidence>
<evidence type="ECO:0000313" key="20">
    <source>
        <dbReference type="Ensembl" id="ENSLACP00000003437.1"/>
    </source>
</evidence>
<evidence type="ECO:0000256" key="11">
    <source>
        <dbReference type="ARBA" id="ARBA00022824"/>
    </source>
</evidence>
<keyword evidence="5" id="KW-0963">Cytoplasm</keyword>
<dbReference type="InterPro" id="IPR041267">
    <property type="entry name" value="NLRP_HD2"/>
</dbReference>
<reference evidence="21" key="1">
    <citation type="submission" date="2011-08" db="EMBL/GenBank/DDBJ databases">
        <title>The draft genome of Latimeria chalumnae.</title>
        <authorList>
            <person name="Di Palma F."/>
            <person name="Alfoldi J."/>
            <person name="Johnson J."/>
            <person name="Berlin A."/>
            <person name="Gnerre S."/>
            <person name="Jaffe D."/>
            <person name="MacCallum I."/>
            <person name="Young S."/>
            <person name="Walker B.J."/>
            <person name="Lander E."/>
            <person name="Lindblad-Toh K."/>
        </authorList>
    </citation>
    <scope>NUCLEOTIDE SEQUENCE [LARGE SCALE GENOMIC DNA]</scope>
    <source>
        <strain evidence="21">Wild caught</strain>
    </source>
</reference>
<dbReference type="SMART" id="SM01289">
    <property type="entry name" value="PYRIN"/>
    <property type="match status" value="1"/>
</dbReference>
<keyword evidence="17" id="KW-0395">Inflammatory response</keyword>
<evidence type="ECO:0000256" key="7">
    <source>
        <dbReference type="ARBA" id="ARBA00022553"/>
    </source>
</evidence>
<dbReference type="GO" id="GO:0045087">
    <property type="term" value="P:innate immune response"/>
    <property type="evidence" value="ECO:0007669"/>
    <property type="project" value="UniProtKB-KW"/>
</dbReference>
<evidence type="ECO:0000256" key="13">
    <source>
        <dbReference type="ARBA" id="ARBA00022843"/>
    </source>
</evidence>
<protein>
    <recommendedName>
        <fullName evidence="22">NACHT domain-containing protein</fullName>
    </recommendedName>
</protein>
<keyword evidence="7" id="KW-0597">Phosphoprotein</keyword>
<dbReference type="Pfam" id="PF02758">
    <property type="entry name" value="PYRIN"/>
    <property type="match status" value="1"/>
</dbReference>
<evidence type="ECO:0000259" key="18">
    <source>
        <dbReference type="PROSITE" id="PS50824"/>
    </source>
</evidence>
<keyword evidence="14" id="KW-0805">Transcription regulation</keyword>
<keyword evidence="10" id="KW-0378">Hydrolase</keyword>
<evidence type="ECO:0000256" key="14">
    <source>
        <dbReference type="ARBA" id="ARBA00023015"/>
    </source>
</evidence>
<evidence type="ECO:0000256" key="16">
    <source>
        <dbReference type="ARBA" id="ARBA00023163"/>
    </source>
</evidence>
<dbReference type="GO" id="GO:0005524">
    <property type="term" value="F:ATP binding"/>
    <property type="evidence" value="ECO:0007669"/>
    <property type="project" value="UniProtKB-KW"/>
</dbReference>
<dbReference type="CDD" id="cd08321">
    <property type="entry name" value="Pyrin_ASC-like"/>
    <property type="match status" value="1"/>
</dbReference>
<dbReference type="EMBL" id="AFYH01248818">
    <property type="status" value="NOT_ANNOTATED_CDS"/>
    <property type="molecule type" value="Genomic_DNA"/>
</dbReference>
<evidence type="ECO:0000256" key="1">
    <source>
        <dbReference type="ARBA" id="ARBA00004240"/>
    </source>
</evidence>
<keyword evidence="15" id="KW-0333">Golgi apparatus</keyword>
<accession>H3A1B6</accession>
<dbReference type="Gene3D" id="1.10.533.10">
    <property type="entry name" value="Death Domain, Fas"/>
    <property type="match status" value="1"/>
</dbReference>
<feature type="domain" description="Pyrin" evidence="18">
    <location>
        <begin position="10"/>
        <end position="100"/>
    </location>
</feature>
<comment type="subcellular location">
    <subcellularLocation>
        <location evidence="2">Cytoplasm</location>
    </subcellularLocation>
    <subcellularLocation>
        <location evidence="1">Endoplasmic reticulum</location>
    </subcellularLocation>
    <subcellularLocation>
        <location evidence="3">Golgi apparatus</location>
    </subcellularLocation>
    <subcellularLocation>
        <location evidence="4">Secreted</location>
    </subcellularLocation>
</comment>
<evidence type="ECO:0000256" key="8">
    <source>
        <dbReference type="ARBA" id="ARBA00022737"/>
    </source>
</evidence>
<evidence type="ECO:0008006" key="22">
    <source>
        <dbReference type="Google" id="ProtNLM"/>
    </source>
</evidence>
<evidence type="ECO:0000256" key="3">
    <source>
        <dbReference type="ARBA" id="ARBA00004555"/>
    </source>
</evidence>
<keyword evidence="13" id="KW-0832">Ubl conjugation</keyword>
<proteinExistence type="predicted"/>
<keyword evidence="6" id="KW-0964">Secreted</keyword>
<keyword evidence="9" id="KW-0547">Nucleotide-binding</keyword>
<evidence type="ECO:0000256" key="10">
    <source>
        <dbReference type="ARBA" id="ARBA00022801"/>
    </source>
</evidence>
<keyword evidence="12" id="KW-0067">ATP-binding</keyword>
<keyword evidence="11" id="KW-0256">Endoplasmic reticulum</keyword>
<evidence type="ECO:0000256" key="9">
    <source>
        <dbReference type="ARBA" id="ARBA00022741"/>
    </source>
</evidence>
<evidence type="ECO:0000259" key="19">
    <source>
        <dbReference type="PROSITE" id="PS50837"/>
    </source>
</evidence>
<dbReference type="GeneTree" id="ENSGT00940000159520"/>
<gene>
    <name evidence="20" type="primary">LOC102348725</name>
</gene>
<dbReference type="Proteomes" id="UP000008672">
    <property type="component" value="Unassembled WGS sequence"/>
</dbReference>
<feature type="domain" description="NACHT" evidence="19">
    <location>
        <begin position="205"/>
        <end position="413"/>
    </location>
</feature>
<keyword evidence="8" id="KW-0677">Repeat</keyword>
<dbReference type="PROSITE" id="PS50837">
    <property type="entry name" value="NACHT"/>
    <property type="match status" value="1"/>
</dbReference>
<dbReference type="GO" id="GO:0012505">
    <property type="term" value="C:endomembrane system"/>
    <property type="evidence" value="ECO:0007669"/>
    <property type="project" value="UniProtKB-SubCell"/>
</dbReference>
<dbReference type="AlphaFoldDB" id="H3A1B6"/>
<dbReference type="SUPFAM" id="SSF52540">
    <property type="entry name" value="P-loop containing nucleoside triphosphate hydrolases"/>
    <property type="match status" value="1"/>
</dbReference>
<name>H3A1B6_LATCH</name>
<dbReference type="InParanoid" id="H3A1B6"/>
<dbReference type="eggNOG" id="ENOG502SANB">
    <property type="taxonomic scope" value="Eukaryota"/>
</dbReference>
<evidence type="ECO:0000256" key="12">
    <source>
        <dbReference type="ARBA" id="ARBA00022840"/>
    </source>
</evidence>
<reference evidence="20" key="2">
    <citation type="submission" date="2025-08" db="UniProtKB">
        <authorList>
            <consortium name="Ensembl"/>
        </authorList>
    </citation>
    <scope>IDENTIFICATION</scope>
</reference>
<dbReference type="Pfam" id="PF17779">
    <property type="entry name" value="WHD_NOD2"/>
    <property type="match status" value="1"/>
</dbReference>
<dbReference type="InterPro" id="IPR027417">
    <property type="entry name" value="P-loop_NTPase"/>
</dbReference>
<sequence length="641" mass="73745">SVSAALVSGISKQQKPVLCKTLENLIENDFKKFKWMLENITVQGYDMNIPKCSLEKADCLTTIDILINFYGEDAIHVATKTLKEINQNELAAQLSKEYRNNALTQTAPASKKKCSVKELLPKYLAQIQRDHGTITSYNADPGKRMDLSSQYITLLITKRCRQKEEREKSLLSECEEILTEMKAEKDNCIQIEGLFTSELKKKAPKIVVFHGAPGIGKTLTTKKIMLDWASGRLYKDTFKYVFYLNCRELNQIPAEEKLSATDLIFRNAEALHIVRKKILQKSENILVVVDGFDELKFSLEDTTQVSGKTAEDEVYPIELTISKLLSRKVLPQISMIITARSEALEKLEACANIDHYAEILGFSEEEKMQYFHNFFQDDQQALQAFNHIKENKVFFTMCYIPVISWIVCTALKDQMKPNSNFAQNLETTTELFLNYTYIIKKHHRFGSTDLNEQLFQKLGTLAFKGVMKQQMIFDVKDLEDVQLDPERVPSSFLNKMTYKVSVRRETAYSFVHFSFQEFFAALHCTADKNRTEANILLEEFLKEGKGHLIAPVQFLFGLANSKSAKIIHQSISENFRSEMLGWIRKMLSQEKDYNFLQLLYCLYEIHEADFVSHAMQDHDTLDLSNVGLKETDCMVISYCFQ</sequence>
<dbReference type="GO" id="GO:0061702">
    <property type="term" value="C:canonical inflammasome complex"/>
    <property type="evidence" value="ECO:0007669"/>
    <property type="project" value="UniProtKB-SubCell"/>
</dbReference>
<dbReference type="GO" id="GO:0005634">
    <property type="term" value="C:nucleus"/>
    <property type="evidence" value="ECO:0007669"/>
    <property type="project" value="UniProtKB-SubCell"/>
</dbReference>
<evidence type="ECO:0000256" key="4">
    <source>
        <dbReference type="ARBA" id="ARBA00004613"/>
    </source>
</evidence>
<dbReference type="InterPro" id="IPR004020">
    <property type="entry name" value="DAPIN"/>
</dbReference>
<evidence type="ECO:0000256" key="5">
    <source>
        <dbReference type="ARBA" id="ARBA00022490"/>
    </source>
</evidence>
<dbReference type="Pfam" id="PF05729">
    <property type="entry name" value="NACHT"/>
    <property type="match status" value="1"/>
</dbReference>
<dbReference type="SUPFAM" id="SSF47986">
    <property type="entry name" value="DEATH domain"/>
    <property type="match status" value="1"/>
</dbReference>
<organism evidence="20 21">
    <name type="scientific">Latimeria chalumnae</name>
    <name type="common">Coelacanth</name>
    <dbReference type="NCBI Taxonomy" id="7897"/>
    <lineage>
        <taxon>Eukaryota</taxon>
        <taxon>Metazoa</taxon>
        <taxon>Chordata</taxon>
        <taxon>Craniata</taxon>
        <taxon>Vertebrata</taxon>
        <taxon>Euteleostomi</taxon>
        <taxon>Coelacanthiformes</taxon>
        <taxon>Coelacanthidae</taxon>
        <taxon>Latimeria</taxon>
    </lineage>
</organism>
<evidence type="ECO:0000256" key="2">
    <source>
        <dbReference type="ARBA" id="ARBA00004496"/>
    </source>
</evidence>
<dbReference type="PROSITE" id="PS50824">
    <property type="entry name" value="DAPIN"/>
    <property type="match status" value="1"/>
</dbReference>
<dbReference type="Pfam" id="PF17776">
    <property type="entry name" value="NLRC4_HD2"/>
    <property type="match status" value="1"/>
</dbReference>
<dbReference type="Gene3D" id="3.40.50.300">
    <property type="entry name" value="P-loop containing nucleotide triphosphate hydrolases"/>
    <property type="match status" value="1"/>
</dbReference>
<dbReference type="InterPro" id="IPR007111">
    <property type="entry name" value="NACHT_NTPase"/>
</dbReference>
<dbReference type="STRING" id="7897.ENSLACP00000003437"/>
<evidence type="ECO:0000256" key="17">
    <source>
        <dbReference type="ARBA" id="ARBA00023198"/>
    </source>
</evidence>
<dbReference type="InterPro" id="IPR011029">
    <property type="entry name" value="DEATH-like_dom_sf"/>
</dbReference>
<dbReference type="HOGENOM" id="CLU_002274_2_3_1"/>
<evidence type="ECO:0000256" key="15">
    <source>
        <dbReference type="ARBA" id="ARBA00023034"/>
    </source>
</evidence>